<organism evidence="1 2">
    <name type="scientific">Xenorhabdus nematophila (strain ATCC 19061 / DSM 3370 / CCUG 14189 / LMG 1036 / NCIMB 9965 / AN6)</name>
    <dbReference type="NCBI Taxonomy" id="406817"/>
    <lineage>
        <taxon>Bacteria</taxon>
        <taxon>Pseudomonadati</taxon>
        <taxon>Pseudomonadota</taxon>
        <taxon>Gammaproteobacteria</taxon>
        <taxon>Enterobacterales</taxon>
        <taxon>Morganellaceae</taxon>
        <taxon>Xenorhabdus</taxon>
    </lineage>
</organism>
<dbReference type="Proteomes" id="UP000008075">
    <property type="component" value="Chromosome"/>
</dbReference>
<dbReference type="STRING" id="406817.XNC1_4536"/>
<evidence type="ECO:0000313" key="1">
    <source>
        <dbReference type="EMBL" id="CBJ92558.1"/>
    </source>
</evidence>
<dbReference type="AlphaFoldDB" id="D3VFA1"/>
<name>D3VFA1_XENNA</name>
<proteinExistence type="predicted"/>
<dbReference type="KEGG" id="xne:XNC1_4536"/>
<dbReference type="HOGENOM" id="CLU_3190843_0_0_6"/>
<reference evidence="1 2" key="1">
    <citation type="journal article" date="2011" name="PLoS ONE">
        <title>The entomopathogenic bacterial endosymbionts xenorhabdus and photorhabdus: convergent lifestyles from divergent genomes.</title>
        <authorList>
            <person name="Chaston J.M."/>
            <person name="Suen G."/>
            <person name="Tucker S.L."/>
            <person name="Andersen A.W."/>
            <person name="Bhasin A."/>
            <person name="Bode E."/>
            <person name="Bode H.B."/>
            <person name="Brachmann A.O."/>
            <person name="Cowles C.E."/>
            <person name="Cowles K.N."/>
            <person name="Darby C."/>
            <person name="de Leon L."/>
            <person name="Drace K."/>
            <person name="Du Z."/>
            <person name="Givaudan A."/>
            <person name="Herbert Tran E.E."/>
            <person name="Jewell K.A."/>
            <person name="Knack J.J."/>
            <person name="Krasomil-Osterfeld K.C."/>
            <person name="Kukor R."/>
            <person name="Lanois A."/>
            <person name="Latreille P."/>
            <person name="Leimgruber N.K."/>
            <person name="Lipke C.M."/>
            <person name="Liu R."/>
            <person name="Lu X."/>
            <person name="Martens E.C."/>
            <person name="Marri P.R."/>
            <person name="Medigue C."/>
            <person name="Menard M.L."/>
            <person name="Miller N.M."/>
            <person name="Morales-Soto N."/>
            <person name="Norton S."/>
            <person name="Ogier J.C."/>
            <person name="Orchard S.S."/>
            <person name="Park D."/>
            <person name="Park Y."/>
            <person name="Qurollo B.A."/>
            <person name="Sugar D.R."/>
            <person name="Richards G.R."/>
            <person name="Rouy Z."/>
            <person name="Slominski B."/>
            <person name="Slominski K."/>
            <person name="Snyder H."/>
            <person name="Tjaden B.C."/>
            <person name="van der Hoeven R."/>
            <person name="Welch R.D."/>
            <person name="Wheeler C."/>
            <person name="Xiang B."/>
            <person name="Barbazuk B."/>
            <person name="Gaudriault S."/>
            <person name="Goodner B."/>
            <person name="Slater S.C."/>
            <person name="Forst S."/>
            <person name="Goldman B.S."/>
            <person name="Goodrich-Blair H."/>
        </authorList>
    </citation>
    <scope>NUCLEOTIDE SEQUENCE [LARGE SCALE GENOMIC DNA]</scope>
    <source>
        <strain evidence="2">ATCC 19061 / DSM 3370 / CCUG 14189 / LMG 1036 / NCIMB 9965 / AN6</strain>
    </source>
</reference>
<protein>
    <submittedName>
        <fullName evidence="1">Transposase</fullName>
    </submittedName>
</protein>
<evidence type="ECO:0000313" key="2">
    <source>
        <dbReference type="Proteomes" id="UP000008075"/>
    </source>
</evidence>
<sequence length="46" mass="4937">MVGKASGPDCGVLFTAYSPELNPDEYLNGDLKSALRHSSPARSQQE</sequence>
<keyword evidence="2" id="KW-1185">Reference proteome</keyword>
<dbReference type="EMBL" id="FN667742">
    <property type="protein sequence ID" value="CBJ92558.1"/>
    <property type="molecule type" value="Genomic_DNA"/>
</dbReference>
<gene>
    <name evidence="1" type="ordered locus">XNC1_4536</name>
</gene>
<accession>D3VFA1</accession>